<dbReference type="Gene3D" id="3.40.50.12760">
    <property type="match status" value="1"/>
</dbReference>
<dbReference type="VEuPathDB" id="GiardiaDB:QR46_4560"/>
<keyword evidence="1 3" id="KW-0489">Methyltransferase</keyword>
<comment type="caution">
    <text evidence="3">The sequence shown here is derived from an EMBL/GenBank/DDBJ whole genome shotgun (WGS) entry which is preliminary data.</text>
</comment>
<accession>V6TRM8</accession>
<dbReference type="GO" id="GO:0003676">
    <property type="term" value="F:nucleic acid binding"/>
    <property type="evidence" value="ECO:0007669"/>
    <property type="project" value="UniProtKB-UniRule"/>
</dbReference>
<comment type="catalytic activity">
    <reaction evidence="1">
        <text>a 5'-end (N(7)-methyl 5'-triphosphoguanosine)-ribonucleoside in mRNA + S-adenosyl-L-methionine = a 5'-end (N(7)-methyl 5'-triphosphoguanosine)-(2'-O-methyl-ribonucleoside) in mRNA + S-adenosyl-L-homocysteine + H(+)</text>
        <dbReference type="Rhea" id="RHEA:67020"/>
        <dbReference type="Rhea" id="RHEA-COMP:17167"/>
        <dbReference type="Rhea" id="RHEA-COMP:17168"/>
        <dbReference type="ChEBI" id="CHEBI:15378"/>
        <dbReference type="ChEBI" id="CHEBI:57856"/>
        <dbReference type="ChEBI" id="CHEBI:59789"/>
        <dbReference type="ChEBI" id="CHEBI:156461"/>
        <dbReference type="ChEBI" id="CHEBI:167609"/>
        <dbReference type="EC" id="2.1.1.57"/>
    </reaction>
</comment>
<evidence type="ECO:0000313" key="3">
    <source>
        <dbReference type="EMBL" id="ESU41012.1"/>
    </source>
</evidence>
<dbReference type="AlphaFoldDB" id="V6TRM8"/>
<dbReference type="SUPFAM" id="SSF53335">
    <property type="entry name" value="S-adenosyl-L-methionine-dependent methyltransferases"/>
    <property type="match status" value="1"/>
</dbReference>
<dbReference type="GO" id="GO:0016556">
    <property type="term" value="P:mRNA modification"/>
    <property type="evidence" value="ECO:0007669"/>
    <property type="project" value="UniProtKB-UniRule"/>
</dbReference>
<dbReference type="OrthoDB" id="10251234at2759"/>
<organism evidence="3 4">
    <name type="scientific">Giardia intestinalis</name>
    <name type="common">Giardia lamblia</name>
    <dbReference type="NCBI Taxonomy" id="5741"/>
    <lineage>
        <taxon>Eukaryota</taxon>
        <taxon>Metamonada</taxon>
        <taxon>Diplomonadida</taxon>
        <taxon>Hexamitidae</taxon>
        <taxon>Giardiinae</taxon>
        <taxon>Giardia</taxon>
    </lineage>
</organism>
<dbReference type="VEuPathDB" id="GiardiaDB:GL50581_416"/>
<reference evidence="3 4" key="2">
    <citation type="journal article" date="2013" name="Genome Biol. Evol.">
        <title>Genome sequencing of Giardia lamblia genotypes A2 and B isolates (DH and GS) and comparative analysis with the genomes of genotypes A1 and E (WB and Pig).</title>
        <authorList>
            <person name="Adam R.D."/>
            <person name="Dahlstrom E.W."/>
            <person name="Martens C.A."/>
            <person name="Bruno D.P."/>
            <person name="Barbian K.D."/>
            <person name="Ricklefs S.M."/>
            <person name="Hernandez M.M."/>
            <person name="Narla N.P."/>
            <person name="Patel R.B."/>
            <person name="Porcella S.F."/>
            <person name="Nash T.E."/>
        </authorList>
    </citation>
    <scope>NUCLEOTIDE SEQUENCE [LARGE SCALE GENOMIC DNA]</scope>
    <source>
        <strain evidence="3 4">GS</strain>
    </source>
</reference>
<dbReference type="PANTHER" id="PTHR16121:SF0">
    <property type="entry name" value="CAP-SPECIFIC MRNA (NUCLEOSIDE-2'-O-)-METHYLTRANSFERASE 1"/>
    <property type="match status" value="1"/>
</dbReference>
<comment type="subcellular location">
    <subcellularLocation>
        <location evidence="1">Nucleus</location>
    </subcellularLocation>
</comment>
<dbReference type="Pfam" id="PF01728">
    <property type="entry name" value="FtsJ"/>
    <property type="match status" value="1"/>
</dbReference>
<dbReference type="InterPro" id="IPR050851">
    <property type="entry name" value="mRNA_Cap_2O-Ribose_MeTrfase"/>
</dbReference>
<keyword evidence="1" id="KW-0507">mRNA processing</keyword>
<dbReference type="GO" id="GO:0005737">
    <property type="term" value="C:cytoplasm"/>
    <property type="evidence" value="ECO:0007669"/>
    <property type="project" value="TreeGrafter"/>
</dbReference>
<dbReference type="GO" id="GO:0032259">
    <property type="term" value="P:methylation"/>
    <property type="evidence" value="ECO:0007669"/>
    <property type="project" value="UniProtKB-KW"/>
</dbReference>
<feature type="domain" description="Ribosomal RNA methyltransferase FtsJ" evidence="2">
    <location>
        <begin position="162"/>
        <end position="384"/>
    </location>
</feature>
<name>V6TRM8_GIAIN</name>
<dbReference type="GO" id="GO:0005634">
    <property type="term" value="C:nucleus"/>
    <property type="evidence" value="ECO:0007669"/>
    <property type="project" value="UniProtKB-SubCell"/>
</dbReference>
<sequence>MRFGIGSRTWAACAFFDPLCLRNLRGKQLPSPVVGAAWWPGHAARALKRNRDAAGAMPPPSTASGSAIVCSLTDWLPIHERPGSAPAAEDFVSLADLHFQSVFDDGLYDNEELVPRDLLRAYFRTQHRLDGIYDEGNGWAYLRARNSRYPECDSGSRKNQLNRASDKLIQLDDAVPFVGASPSVSSASAQPDSGSPDLLFADLCSAPGGWSYTLLDRFPGARGVAMSLSPGDGTAGLTWDPRLDRFISSGRLKTTLGVDGTGSVYNPDNVSLLAQLQAAAKELPGPYNLFLADGGFLLEGSGGERHVEHLQESIVAKLLYSEVVAGLRLLGRSGNMVIKMFGSCTVLTSHLLYLLLTCFRELHVVKPGRSRIVNEEKYLVARGYRGLPQGVLDHLVAVLRDWNRRDADGGPWSLRGLLKPNGSAGYTRYLAKLRELNTRIISVSNSALAAVIDRAERILGDSSTRSRSAARRKIKA</sequence>
<evidence type="ECO:0000256" key="1">
    <source>
        <dbReference type="RuleBase" id="RU368012"/>
    </source>
</evidence>
<evidence type="ECO:0000313" key="4">
    <source>
        <dbReference type="Proteomes" id="UP000018040"/>
    </source>
</evidence>
<dbReference type="Proteomes" id="UP000018040">
    <property type="component" value="Unassembled WGS sequence"/>
</dbReference>
<dbReference type="EMBL" id="AHHH01000154">
    <property type="protein sequence ID" value="ESU41012.1"/>
    <property type="molecule type" value="Genomic_DNA"/>
</dbReference>
<gene>
    <name evidence="3" type="ORF">GSB_152378</name>
</gene>
<keyword evidence="1" id="KW-0949">S-adenosyl-L-methionine</keyword>
<evidence type="ECO:0000259" key="2">
    <source>
        <dbReference type="Pfam" id="PF01728"/>
    </source>
</evidence>
<dbReference type="GO" id="GO:0004483">
    <property type="term" value="F:methyltransferase cap1 activity"/>
    <property type="evidence" value="ECO:0007669"/>
    <property type="project" value="UniProtKB-UniRule"/>
</dbReference>
<keyword evidence="1" id="KW-0506">mRNA capping</keyword>
<dbReference type="VEuPathDB" id="GiardiaDB:GL50803_00103058"/>
<keyword evidence="1" id="KW-0539">Nucleus</keyword>
<dbReference type="PANTHER" id="PTHR16121">
    <property type="entry name" value="CAP-SPECIFIC MRNA (NUCLEOSIDE-2'-O-)-METHYLTRANSFERASE 1-RELATED"/>
    <property type="match status" value="1"/>
</dbReference>
<reference evidence="4" key="1">
    <citation type="submission" date="2012-02" db="EMBL/GenBank/DDBJ databases">
        <title>Genome sequencing of Giardia lamblia Genotypes A2 and B isolates (DH and GS) and comparative analysis with the genomes of Genotypes A1 and E (WB and Pig).</title>
        <authorList>
            <person name="Adam R."/>
            <person name="Dahlstrom E."/>
            <person name="Martens C."/>
            <person name="Bruno D."/>
            <person name="Barbian K."/>
            <person name="Porcella S.F."/>
            <person name="Nash T."/>
        </authorList>
    </citation>
    <scope>NUCLEOTIDE SEQUENCE</scope>
    <source>
        <strain evidence="4">GS</strain>
    </source>
</reference>
<comment type="function">
    <text evidence="1">S-adenosyl-L-methionine-dependent methyltransferase that mediates RNA cap1 2'-O-ribose methylation to the 5'-cap structure of RNAs. Methylates the ribose of the first nucleotide of a m(7)GpppG-capped mRNA to produce m(7)GpppNmp (cap1).</text>
</comment>
<dbReference type="InterPro" id="IPR002877">
    <property type="entry name" value="RNA_MeTrfase_FtsJ_dom"/>
</dbReference>
<dbReference type="GO" id="GO:0006370">
    <property type="term" value="P:7-methylguanosine mRNA capping"/>
    <property type="evidence" value="ECO:0007669"/>
    <property type="project" value="UniProtKB-UniRule"/>
</dbReference>
<dbReference type="VEuPathDB" id="GiardiaDB:DHA2_153901"/>
<dbReference type="InterPro" id="IPR029063">
    <property type="entry name" value="SAM-dependent_MTases_sf"/>
</dbReference>
<protein>
    <recommendedName>
        <fullName evidence="1">Cap-specific mRNA (nucleoside-2'-O-)-methyltransferase 1</fullName>
        <ecNumber evidence="1">2.1.1.57</ecNumber>
    </recommendedName>
    <alternativeName>
        <fullName evidence="1">Cap1 2'O-ribose methyltransferase 1</fullName>
    </alternativeName>
</protein>
<keyword evidence="1 3" id="KW-0808">Transferase</keyword>
<proteinExistence type="predicted"/>
<dbReference type="EC" id="2.1.1.57" evidence="1"/>